<feature type="chain" id="PRO_5003313974" evidence="1">
    <location>
        <begin position="19"/>
        <end position="144"/>
    </location>
</feature>
<evidence type="ECO:0000313" key="3">
    <source>
        <dbReference type="Proteomes" id="UP000007797"/>
    </source>
</evidence>
<evidence type="ECO:0000256" key="1">
    <source>
        <dbReference type="SAM" id="SignalP"/>
    </source>
</evidence>
<keyword evidence="3" id="KW-1185">Reference proteome</keyword>
<sequence>MTITFNLLHTTLIINVLSIHSRLSSNPCYISTLYVYSYNQIHIVRIGKLVTLCVDSPPTLTMQTTASEVYTDVFIPERFRPPNIQIVTVSTYQKQSPTLFIHPCRICCMLDGQLIIQNSDGSGIPCDANQSFSIDPFSMSYVCI</sequence>
<dbReference type="GeneID" id="14865524"/>
<gene>
    <name evidence="2" type="ORF">DFA_12186</name>
</gene>
<dbReference type="EMBL" id="GL883029">
    <property type="protein sequence ID" value="EGG14414.1"/>
    <property type="molecule type" value="Genomic_DNA"/>
</dbReference>
<dbReference type="Proteomes" id="UP000007797">
    <property type="component" value="Unassembled WGS sequence"/>
</dbReference>
<feature type="signal peptide" evidence="1">
    <location>
        <begin position="1"/>
        <end position="18"/>
    </location>
</feature>
<protein>
    <submittedName>
        <fullName evidence="2">Uncharacterized protein</fullName>
    </submittedName>
</protein>
<dbReference type="RefSeq" id="XP_004353823.1">
    <property type="nucleotide sequence ID" value="XM_004353771.1"/>
</dbReference>
<proteinExistence type="predicted"/>
<accession>F4QCI6</accession>
<evidence type="ECO:0000313" key="2">
    <source>
        <dbReference type="EMBL" id="EGG14414.1"/>
    </source>
</evidence>
<reference evidence="3" key="1">
    <citation type="journal article" date="2011" name="Genome Res.">
        <title>Phylogeny-wide analysis of social amoeba genomes highlights ancient origins for complex intercellular communication.</title>
        <authorList>
            <person name="Heidel A.J."/>
            <person name="Lawal H.M."/>
            <person name="Felder M."/>
            <person name="Schilde C."/>
            <person name="Helps N.R."/>
            <person name="Tunggal B."/>
            <person name="Rivero F."/>
            <person name="John U."/>
            <person name="Schleicher M."/>
            <person name="Eichinger L."/>
            <person name="Platzer M."/>
            <person name="Noegel A.A."/>
            <person name="Schaap P."/>
            <person name="Gloeckner G."/>
        </authorList>
    </citation>
    <scope>NUCLEOTIDE SEQUENCE [LARGE SCALE GENOMIC DNA]</scope>
    <source>
        <strain evidence="3">SH3</strain>
    </source>
</reference>
<dbReference type="AlphaFoldDB" id="F4QCI6"/>
<dbReference type="KEGG" id="dfa:DFA_12186"/>
<name>F4QCI6_CACFS</name>
<organism evidence="2 3">
    <name type="scientific">Cavenderia fasciculata</name>
    <name type="common">Slime mold</name>
    <name type="synonym">Dictyostelium fasciculatum</name>
    <dbReference type="NCBI Taxonomy" id="261658"/>
    <lineage>
        <taxon>Eukaryota</taxon>
        <taxon>Amoebozoa</taxon>
        <taxon>Evosea</taxon>
        <taxon>Eumycetozoa</taxon>
        <taxon>Dictyostelia</taxon>
        <taxon>Acytosteliales</taxon>
        <taxon>Cavenderiaceae</taxon>
        <taxon>Cavenderia</taxon>
    </lineage>
</organism>
<keyword evidence="1" id="KW-0732">Signal</keyword>